<dbReference type="InterPro" id="IPR027417">
    <property type="entry name" value="P-loop_NTPase"/>
</dbReference>
<feature type="compositionally biased region" description="Low complexity" evidence="6">
    <location>
        <begin position="16"/>
        <end position="26"/>
    </location>
</feature>
<dbReference type="GO" id="GO:0005524">
    <property type="term" value="F:ATP binding"/>
    <property type="evidence" value="ECO:0007669"/>
    <property type="project" value="UniProtKB-UniRule"/>
</dbReference>
<dbReference type="GO" id="GO:0090307">
    <property type="term" value="P:mitotic spindle assembly"/>
    <property type="evidence" value="ECO:0007669"/>
    <property type="project" value="TreeGrafter"/>
</dbReference>
<name>A0AAD5Q7K0_PYTIN</name>
<evidence type="ECO:0000256" key="1">
    <source>
        <dbReference type="ARBA" id="ARBA00004245"/>
    </source>
</evidence>
<dbReference type="InterPro" id="IPR047149">
    <property type="entry name" value="KIF11-like"/>
</dbReference>
<proteinExistence type="inferred from homology"/>
<evidence type="ECO:0000313" key="8">
    <source>
        <dbReference type="EMBL" id="KAJ0402198.1"/>
    </source>
</evidence>
<feature type="domain" description="Kinesin motor" evidence="7">
    <location>
        <begin position="129"/>
        <end position="330"/>
    </location>
</feature>
<dbReference type="GO" id="GO:0007018">
    <property type="term" value="P:microtubule-based movement"/>
    <property type="evidence" value="ECO:0007669"/>
    <property type="project" value="InterPro"/>
</dbReference>
<dbReference type="Gene3D" id="3.40.850.10">
    <property type="entry name" value="Kinesin motor domain"/>
    <property type="match status" value="1"/>
</dbReference>
<reference evidence="8" key="1">
    <citation type="submission" date="2021-12" db="EMBL/GenBank/DDBJ databases">
        <title>Prjna785345.</title>
        <authorList>
            <person name="Rujirawat T."/>
            <person name="Krajaejun T."/>
        </authorList>
    </citation>
    <scope>NUCLEOTIDE SEQUENCE</scope>
    <source>
        <strain evidence="8">Pi057C3</strain>
    </source>
</reference>
<keyword evidence="5" id="KW-0547">Nucleotide-binding</keyword>
<comment type="caution">
    <text evidence="8">The sequence shown here is derived from an EMBL/GenBank/DDBJ whole genome shotgun (WGS) entry which is preliminary data.</text>
</comment>
<dbReference type="InterPro" id="IPR001752">
    <property type="entry name" value="Kinesin_motor_dom"/>
</dbReference>
<feature type="region of interest" description="Disordered" evidence="6">
    <location>
        <begin position="1"/>
        <end position="26"/>
    </location>
</feature>
<accession>A0AAD5Q7K0</accession>
<dbReference type="PANTHER" id="PTHR47970:SF9">
    <property type="entry name" value="KINESIN-LIKE PROTEIN KIN-5D"/>
    <property type="match status" value="1"/>
</dbReference>
<evidence type="ECO:0000256" key="4">
    <source>
        <dbReference type="ARBA" id="ARBA00023212"/>
    </source>
</evidence>
<evidence type="ECO:0000259" key="7">
    <source>
        <dbReference type="PROSITE" id="PS50067"/>
    </source>
</evidence>
<dbReference type="GO" id="GO:0008574">
    <property type="term" value="F:plus-end-directed microtubule motor activity"/>
    <property type="evidence" value="ECO:0007669"/>
    <property type="project" value="TreeGrafter"/>
</dbReference>
<sequence length="330" mass="36690">MSRIPQLTPRKPRLRPLPATDAAPTTATASFVNTQADAGAVAGSGSAIPSLLKTETSARLRFQPAPRFVRHESKRSNNQEEADSNRHSLVEEPDRWARPRHQEDSTMALMPMSSPATQSSLVAPMKTDNIRVLLRIRPPRVSDNNGEITEREVESLRQGKGTRRCLDVGGDGQSIMLAPTSVQEKRFAFDRVFDEFCSQEDVFQDAGLMAVENALNGFNGCIFAYGQTGSGKTFTMLGGGNQQHDAHELKVSPMRGLMPRIFDHLFRRLDELAADETNDLEYTLACSYLEIYNEKVFDLLELNSVAAQQPKHLREDSSKKTVLITLIEES</sequence>
<protein>
    <recommendedName>
        <fullName evidence="7">Kinesin motor domain-containing protein</fullName>
    </recommendedName>
</protein>
<dbReference type="GO" id="GO:0072686">
    <property type="term" value="C:mitotic spindle"/>
    <property type="evidence" value="ECO:0007669"/>
    <property type="project" value="TreeGrafter"/>
</dbReference>
<evidence type="ECO:0000256" key="5">
    <source>
        <dbReference type="PROSITE-ProRule" id="PRU00283"/>
    </source>
</evidence>
<dbReference type="SMART" id="SM00129">
    <property type="entry name" value="KISc"/>
    <property type="match status" value="1"/>
</dbReference>
<evidence type="ECO:0000256" key="6">
    <source>
        <dbReference type="SAM" id="MobiDB-lite"/>
    </source>
</evidence>
<keyword evidence="4" id="KW-0206">Cytoskeleton</keyword>
<comment type="subcellular location">
    <subcellularLocation>
        <location evidence="1">Cytoplasm</location>
        <location evidence="1">Cytoskeleton</location>
    </subcellularLocation>
</comment>
<dbReference type="EMBL" id="JAKCXM010000108">
    <property type="protein sequence ID" value="KAJ0402198.1"/>
    <property type="molecule type" value="Genomic_DNA"/>
</dbReference>
<keyword evidence="9" id="KW-1185">Reference proteome</keyword>
<gene>
    <name evidence="8" type="ORF">P43SY_008062</name>
</gene>
<evidence type="ECO:0000256" key="3">
    <source>
        <dbReference type="ARBA" id="ARBA00023175"/>
    </source>
</evidence>
<dbReference type="GO" id="GO:0008017">
    <property type="term" value="F:microtubule binding"/>
    <property type="evidence" value="ECO:0007669"/>
    <property type="project" value="InterPro"/>
</dbReference>
<dbReference type="Proteomes" id="UP001209570">
    <property type="component" value="Unassembled WGS sequence"/>
</dbReference>
<keyword evidence="5" id="KW-0067">ATP-binding</keyword>
<feature type="region of interest" description="Disordered" evidence="6">
    <location>
        <begin position="62"/>
        <end position="100"/>
    </location>
</feature>
<keyword evidence="2" id="KW-0963">Cytoplasm</keyword>
<evidence type="ECO:0000313" key="9">
    <source>
        <dbReference type="Proteomes" id="UP001209570"/>
    </source>
</evidence>
<dbReference type="PANTHER" id="PTHR47970">
    <property type="entry name" value="KINESIN-LIKE PROTEIN KIF11"/>
    <property type="match status" value="1"/>
</dbReference>
<organism evidence="8 9">
    <name type="scientific">Pythium insidiosum</name>
    <name type="common">Pythiosis disease agent</name>
    <dbReference type="NCBI Taxonomy" id="114742"/>
    <lineage>
        <taxon>Eukaryota</taxon>
        <taxon>Sar</taxon>
        <taxon>Stramenopiles</taxon>
        <taxon>Oomycota</taxon>
        <taxon>Peronosporomycetes</taxon>
        <taxon>Pythiales</taxon>
        <taxon>Pythiaceae</taxon>
        <taxon>Pythium</taxon>
    </lineage>
</organism>
<keyword evidence="3 5" id="KW-0505">Motor protein</keyword>
<dbReference type="SUPFAM" id="SSF52540">
    <property type="entry name" value="P-loop containing nucleoside triphosphate hydrolases"/>
    <property type="match status" value="1"/>
</dbReference>
<dbReference type="AlphaFoldDB" id="A0AAD5Q7K0"/>
<dbReference type="GO" id="GO:0005876">
    <property type="term" value="C:spindle microtubule"/>
    <property type="evidence" value="ECO:0007669"/>
    <property type="project" value="TreeGrafter"/>
</dbReference>
<evidence type="ECO:0000256" key="2">
    <source>
        <dbReference type="ARBA" id="ARBA00022490"/>
    </source>
</evidence>
<comment type="similarity">
    <text evidence="5">Belongs to the TRAFAC class myosin-kinesin ATPase superfamily. Kinesin family.</text>
</comment>
<dbReference type="InterPro" id="IPR036961">
    <property type="entry name" value="Kinesin_motor_dom_sf"/>
</dbReference>
<feature type="compositionally biased region" description="Basic and acidic residues" evidence="6">
    <location>
        <begin position="69"/>
        <end position="100"/>
    </location>
</feature>
<dbReference type="GO" id="GO:0051231">
    <property type="term" value="P:spindle elongation"/>
    <property type="evidence" value="ECO:0007669"/>
    <property type="project" value="TreeGrafter"/>
</dbReference>
<dbReference type="Pfam" id="PF00225">
    <property type="entry name" value="Kinesin"/>
    <property type="match status" value="1"/>
</dbReference>
<dbReference type="PROSITE" id="PS50067">
    <property type="entry name" value="KINESIN_MOTOR_2"/>
    <property type="match status" value="1"/>
</dbReference>
<feature type="binding site" evidence="5">
    <location>
        <begin position="226"/>
        <end position="233"/>
    </location>
    <ligand>
        <name>ATP</name>
        <dbReference type="ChEBI" id="CHEBI:30616"/>
    </ligand>
</feature>